<feature type="region of interest" description="Disordered" evidence="1">
    <location>
        <begin position="268"/>
        <end position="293"/>
    </location>
</feature>
<dbReference type="EMBL" id="JANUCP010000005">
    <property type="protein sequence ID" value="MCS3920601.1"/>
    <property type="molecule type" value="Genomic_DNA"/>
</dbReference>
<dbReference type="CDD" id="cd11614">
    <property type="entry name" value="SAF_CpaB_FlgA_like"/>
    <property type="match status" value="1"/>
</dbReference>
<protein>
    <submittedName>
        <fullName evidence="4">Flp pilus assembly protein CpaB</fullName>
    </submittedName>
</protein>
<sequence length="364" mass="39839">MRRRLRYFRLFGLMTVVFVIVVAIYLGAKKRAENPPTPPSGPVLKSGERVVVAATDLMPRTLLTPELLEEREVRSAPEGIFLSKDEAIHRLTLTFIRKGEPIFRQHVTPPLRETSAAYLIPPGQVGMALTVARPETVPPLRAGDYISIHAVFAGMKVRTIVPRALVLAVNNQIGDVPIAASTQAASSQQTPQQPSSPEKEQITLFVALSPQEARAVALAIDSGATFHYTLHSAPLPPLPPPGLERDLTLLELTGSPQVTALIVKKQHGELPQTSQAPRNEVNPPTRQPPFAPVTLSPTVTSLLSRLDRSVQILQQQVQRLEQRSMQTPIRQEDSSAVRRVIGVVGDQTVTFVIPTQRTEEGGKQ</sequence>
<feature type="transmembrane region" description="Helical" evidence="2">
    <location>
        <begin position="7"/>
        <end position="28"/>
    </location>
</feature>
<proteinExistence type="predicted"/>
<keyword evidence="2" id="KW-1133">Transmembrane helix</keyword>
<evidence type="ECO:0000256" key="1">
    <source>
        <dbReference type="SAM" id="MobiDB-lite"/>
    </source>
</evidence>
<dbReference type="SMART" id="SM00858">
    <property type="entry name" value="SAF"/>
    <property type="match status" value="1"/>
</dbReference>
<evidence type="ECO:0000313" key="4">
    <source>
        <dbReference type="EMBL" id="MCS3920601.1"/>
    </source>
</evidence>
<dbReference type="InterPro" id="IPR013974">
    <property type="entry name" value="SAF"/>
</dbReference>
<organism evidence="4 5">
    <name type="scientific">Candidatus Fervidibacter sacchari</name>
    <dbReference type="NCBI Taxonomy" id="1448929"/>
    <lineage>
        <taxon>Bacteria</taxon>
        <taxon>Candidatus Fervidibacterota</taxon>
        <taxon>Candidatus Fervidibacter</taxon>
    </lineage>
</organism>
<dbReference type="Proteomes" id="UP001204798">
    <property type="component" value="Unassembled WGS sequence"/>
</dbReference>
<comment type="caution">
    <text evidence="4">The sequence shown here is derived from an EMBL/GenBank/DDBJ whole genome shotgun (WGS) entry which is preliminary data.</text>
</comment>
<gene>
    <name evidence="4" type="ORF">M2350_003030</name>
</gene>
<evidence type="ECO:0000313" key="5">
    <source>
        <dbReference type="Proteomes" id="UP001204798"/>
    </source>
</evidence>
<evidence type="ECO:0000256" key="2">
    <source>
        <dbReference type="SAM" id="Phobius"/>
    </source>
</evidence>
<reference evidence="4 5" key="1">
    <citation type="submission" date="2022-08" db="EMBL/GenBank/DDBJ databases">
        <title>Bacterial and archaeal communities from various locations to study Microbial Dark Matter (Phase II).</title>
        <authorList>
            <person name="Stepanauskas R."/>
        </authorList>
    </citation>
    <scope>NUCLEOTIDE SEQUENCE [LARGE SCALE GENOMIC DNA]</scope>
    <source>
        <strain evidence="4 5">PD1</strain>
    </source>
</reference>
<keyword evidence="2" id="KW-0472">Membrane</keyword>
<keyword evidence="2" id="KW-0812">Transmembrane</keyword>
<accession>A0ABT2ERP2</accession>
<evidence type="ECO:0000259" key="3">
    <source>
        <dbReference type="SMART" id="SM00858"/>
    </source>
</evidence>
<dbReference type="RefSeq" id="WP_259100363.1">
    <property type="nucleotide sequence ID" value="NZ_CP130454.1"/>
</dbReference>
<name>A0ABT2ERP2_9BACT</name>
<dbReference type="Gene3D" id="3.90.1210.10">
    <property type="entry name" value="Antifreeze-like/N-acetylneuraminic acid synthase C-terminal domain"/>
    <property type="match status" value="1"/>
</dbReference>
<keyword evidence="5" id="KW-1185">Reference proteome</keyword>
<dbReference type="Pfam" id="PF08666">
    <property type="entry name" value="SAF"/>
    <property type="match status" value="1"/>
</dbReference>
<feature type="domain" description="SAF" evidence="3">
    <location>
        <begin position="48"/>
        <end position="108"/>
    </location>
</feature>